<dbReference type="PANTHER" id="PTHR47122">
    <property type="entry name" value="MYB-LIKE DNA-BINDING DOMAIN CONTAINING PROTEIN, EXPRESSED"/>
    <property type="match status" value="1"/>
</dbReference>
<dbReference type="CDD" id="cd11660">
    <property type="entry name" value="SANT_TRF"/>
    <property type="match status" value="1"/>
</dbReference>
<evidence type="ECO:0000256" key="1">
    <source>
        <dbReference type="SAM" id="MobiDB-lite"/>
    </source>
</evidence>
<dbReference type="InterPro" id="IPR017930">
    <property type="entry name" value="Myb_dom"/>
</dbReference>
<evidence type="ECO:0008006" key="5">
    <source>
        <dbReference type="Google" id="ProtNLM"/>
    </source>
</evidence>
<accession>A0A7S1GHH9</accession>
<organism evidence="4">
    <name type="scientific">Picochlorum oklahomense</name>
    <dbReference type="NCBI Taxonomy" id="249345"/>
    <lineage>
        <taxon>Eukaryota</taxon>
        <taxon>Viridiplantae</taxon>
        <taxon>Chlorophyta</taxon>
        <taxon>core chlorophytes</taxon>
        <taxon>Trebouxiophyceae</taxon>
        <taxon>Trebouxiophyceae incertae sedis</taxon>
        <taxon>Picochlorum</taxon>
    </lineage>
</organism>
<evidence type="ECO:0000259" key="2">
    <source>
        <dbReference type="PROSITE" id="PS50090"/>
    </source>
</evidence>
<reference evidence="4" key="1">
    <citation type="submission" date="2021-01" db="EMBL/GenBank/DDBJ databases">
        <authorList>
            <person name="Corre E."/>
            <person name="Pelletier E."/>
            <person name="Niang G."/>
            <person name="Scheremetjew M."/>
            <person name="Finn R."/>
            <person name="Kale V."/>
            <person name="Holt S."/>
            <person name="Cochrane G."/>
            <person name="Meng A."/>
            <person name="Brown T."/>
            <person name="Cohen L."/>
        </authorList>
    </citation>
    <scope>NUCLEOTIDE SEQUENCE</scope>
    <source>
        <strain evidence="4">CCMP2329</strain>
    </source>
</reference>
<name>A0A7S1GHH9_9CHLO</name>
<gene>
    <name evidence="4" type="ORF">POKL1161_LOCUS856</name>
</gene>
<dbReference type="EMBL" id="HBFV01001230">
    <property type="protein sequence ID" value="CAD8928503.1"/>
    <property type="molecule type" value="Transcribed_RNA"/>
</dbReference>
<dbReference type="PROSITE" id="PS50090">
    <property type="entry name" value="MYB_LIKE"/>
    <property type="match status" value="1"/>
</dbReference>
<evidence type="ECO:0000313" key="4">
    <source>
        <dbReference type="EMBL" id="CAD8928503.1"/>
    </source>
</evidence>
<feature type="compositionally biased region" description="Polar residues" evidence="1">
    <location>
        <begin position="240"/>
        <end position="254"/>
    </location>
</feature>
<dbReference type="Gene3D" id="1.10.246.220">
    <property type="match status" value="1"/>
</dbReference>
<dbReference type="SUPFAM" id="SSF46689">
    <property type="entry name" value="Homeodomain-like"/>
    <property type="match status" value="1"/>
</dbReference>
<dbReference type="PROSITE" id="PS51294">
    <property type="entry name" value="HTH_MYB"/>
    <property type="match status" value="1"/>
</dbReference>
<evidence type="ECO:0000259" key="3">
    <source>
        <dbReference type="PROSITE" id="PS51294"/>
    </source>
</evidence>
<feature type="region of interest" description="Disordered" evidence="1">
    <location>
        <begin position="239"/>
        <end position="327"/>
    </location>
</feature>
<feature type="compositionally biased region" description="Polar residues" evidence="1">
    <location>
        <begin position="113"/>
        <end position="127"/>
    </location>
</feature>
<sequence>MNEGLQGTQLDDISFGDSGHSLKRSGSSPAFADAAVFGHSDHSLRSTTPVAIRPMVPNKTDDFSSLESNQSMFDINGFSSVPEDGLLGAHASYRRGHMKNGMPPVHPLGGRSSGSSVTTNRSNSMPSFTPTVTVPAQGGHWAWVPEPGSDGQPTVPPPFQPPPHLNQVPVRSGRLPLPLSVEENDLNLLDVDIFENFDVLEMANTLVLEQGGTDGSQNRVQSRVHGSCPLPTLLEDTLSVEESGSESTMQNSLGHSGDGSQEMVPEQVNPSGRVRSRPSSIPVPGARSMPLKAQRPSRSQSSPHLASSLLASSCPTQGERPVRGAARRSVHIAAASLSDAADDQDPEYIDGLERSHSIRSTGGTNSGKKKHNPWSLEETLALVDGVRATGVGKWAEIKRLSIPGIAEVLQNRTPVDLKDKWRNLTRIAKLPKASLKARLQRGQSELSLETMLLVKDLMDNAQPMDRT</sequence>
<dbReference type="SMART" id="SM00717">
    <property type="entry name" value="SANT"/>
    <property type="match status" value="1"/>
</dbReference>
<feature type="region of interest" description="Disordered" evidence="1">
    <location>
        <begin position="103"/>
        <end position="127"/>
    </location>
</feature>
<dbReference type="Pfam" id="PF00249">
    <property type="entry name" value="Myb_DNA-binding"/>
    <property type="match status" value="1"/>
</dbReference>
<feature type="compositionally biased region" description="Polar residues" evidence="1">
    <location>
        <begin position="1"/>
        <end position="11"/>
    </location>
</feature>
<dbReference type="AlphaFoldDB" id="A0A7S1GHH9"/>
<feature type="compositionally biased region" description="Low complexity" evidence="1">
    <location>
        <begin position="296"/>
        <end position="313"/>
    </location>
</feature>
<dbReference type="PANTHER" id="PTHR47122:SF8">
    <property type="entry name" value="MYB-LIKE DOMAIN-CONTAINING PROTEIN"/>
    <property type="match status" value="1"/>
</dbReference>
<proteinExistence type="predicted"/>
<dbReference type="InterPro" id="IPR009057">
    <property type="entry name" value="Homeodomain-like_sf"/>
</dbReference>
<feature type="region of interest" description="Disordered" evidence="1">
    <location>
        <begin position="1"/>
        <end position="26"/>
    </location>
</feature>
<feature type="domain" description="Myb-like" evidence="2">
    <location>
        <begin position="366"/>
        <end position="425"/>
    </location>
</feature>
<dbReference type="InterPro" id="IPR001005">
    <property type="entry name" value="SANT/Myb"/>
</dbReference>
<protein>
    <recommendedName>
        <fullName evidence="5">Myb-like domain-containing protein</fullName>
    </recommendedName>
</protein>
<feature type="domain" description="HTH myb-type" evidence="3">
    <location>
        <begin position="368"/>
        <end position="429"/>
    </location>
</feature>